<keyword evidence="2" id="KW-1185">Reference proteome</keyword>
<dbReference type="HOGENOM" id="CLU_2335739_0_0_1"/>
<dbReference type="Proteomes" id="UP000000305">
    <property type="component" value="Unassembled WGS sequence"/>
</dbReference>
<dbReference type="InParanoid" id="E9FW90"/>
<gene>
    <name evidence="1" type="ORF">DAPPUDRAFT_233972</name>
</gene>
<accession>E9FW90</accession>
<evidence type="ECO:0000313" key="2">
    <source>
        <dbReference type="Proteomes" id="UP000000305"/>
    </source>
</evidence>
<evidence type="ECO:0000313" key="1">
    <source>
        <dbReference type="EMBL" id="EFX88684.1"/>
    </source>
</evidence>
<protein>
    <submittedName>
        <fullName evidence="1">Uncharacterized protein</fullName>
    </submittedName>
</protein>
<dbReference type="AlphaFoldDB" id="E9FW90"/>
<proteinExistence type="predicted"/>
<reference evidence="1 2" key="1">
    <citation type="journal article" date="2011" name="Science">
        <title>The ecoresponsive genome of Daphnia pulex.</title>
        <authorList>
            <person name="Colbourne J.K."/>
            <person name="Pfrender M.E."/>
            <person name="Gilbert D."/>
            <person name="Thomas W.K."/>
            <person name="Tucker A."/>
            <person name="Oakley T.H."/>
            <person name="Tokishita S."/>
            <person name="Aerts A."/>
            <person name="Arnold G.J."/>
            <person name="Basu M.K."/>
            <person name="Bauer D.J."/>
            <person name="Caceres C.E."/>
            <person name="Carmel L."/>
            <person name="Casola C."/>
            <person name="Choi J.H."/>
            <person name="Detter J.C."/>
            <person name="Dong Q."/>
            <person name="Dusheyko S."/>
            <person name="Eads B.D."/>
            <person name="Frohlich T."/>
            <person name="Geiler-Samerotte K.A."/>
            <person name="Gerlach D."/>
            <person name="Hatcher P."/>
            <person name="Jogdeo S."/>
            <person name="Krijgsveld J."/>
            <person name="Kriventseva E.V."/>
            <person name="Kultz D."/>
            <person name="Laforsch C."/>
            <person name="Lindquist E."/>
            <person name="Lopez J."/>
            <person name="Manak J.R."/>
            <person name="Muller J."/>
            <person name="Pangilinan J."/>
            <person name="Patwardhan R.P."/>
            <person name="Pitluck S."/>
            <person name="Pritham E.J."/>
            <person name="Rechtsteiner A."/>
            <person name="Rho M."/>
            <person name="Rogozin I.B."/>
            <person name="Sakarya O."/>
            <person name="Salamov A."/>
            <person name="Schaack S."/>
            <person name="Shapiro H."/>
            <person name="Shiga Y."/>
            <person name="Skalitzky C."/>
            <person name="Smith Z."/>
            <person name="Souvorov A."/>
            <person name="Sung W."/>
            <person name="Tang Z."/>
            <person name="Tsuchiya D."/>
            <person name="Tu H."/>
            <person name="Vos H."/>
            <person name="Wang M."/>
            <person name="Wolf Y.I."/>
            <person name="Yamagata H."/>
            <person name="Yamada T."/>
            <person name="Ye Y."/>
            <person name="Shaw J.R."/>
            <person name="Andrews J."/>
            <person name="Crease T.J."/>
            <person name="Tang H."/>
            <person name="Lucas S.M."/>
            <person name="Robertson H.M."/>
            <person name="Bork P."/>
            <person name="Koonin E.V."/>
            <person name="Zdobnov E.M."/>
            <person name="Grigoriev I.V."/>
            <person name="Lynch M."/>
            <person name="Boore J.L."/>
        </authorList>
    </citation>
    <scope>NUCLEOTIDE SEQUENCE [LARGE SCALE GENOMIC DNA]</scope>
</reference>
<dbReference type="KEGG" id="dpx:DAPPUDRAFT_233972"/>
<name>E9FW90_DAPPU</name>
<dbReference type="EMBL" id="GL732525">
    <property type="protein sequence ID" value="EFX88684.1"/>
    <property type="molecule type" value="Genomic_DNA"/>
</dbReference>
<sequence>MAGQWTQQLREMDTLLNQQKANSIRMELLDTDGRPSSFCPGEAPAVDSQQPLAYTNHITCNTVERSLITLVTGHIEWLLRLLEEEEEKPSASGWIQKE</sequence>
<organism evidence="1 2">
    <name type="scientific">Daphnia pulex</name>
    <name type="common">Water flea</name>
    <dbReference type="NCBI Taxonomy" id="6669"/>
    <lineage>
        <taxon>Eukaryota</taxon>
        <taxon>Metazoa</taxon>
        <taxon>Ecdysozoa</taxon>
        <taxon>Arthropoda</taxon>
        <taxon>Crustacea</taxon>
        <taxon>Branchiopoda</taxon>
        <taxon>Diplostraca</taxon>
        <taxon>Cladocera</taxon>
        <taxon>Anomopoda</taxon>
        <taxon>Daphniidae</taxon>
        <taxon>Daphnia</taxon>
    </lineage>
</organism>